<keyword evidence="1" id="KW-0812">Transmembrane</keyword>
<comment type="caution">
    <text evidence="2">The sequence shown here is derived from an EMBL/GenBank/DDBJ whole genome shotgun (WGS) entry which is preliminary data.</text>
</comment>
<protein>
    <submittedName>
        <fullName evidence="2">Preprotein translocase subunit YajC</fullName>
    </submittedName>
</protein>
<dbReference type="AlphaFoldDB" id="A0A9X4L5S7"/>
<feature type="transmembrane region" description="Helical" evidence="1">
    <location>
        <begin position="7"/>
        <end position="25"/>
    </location>
</feature>
<dbReference type="Proteomes" id="UP001152422">
    <property type="component" value="Unassembled WGS sequence"/>
</dbReference>
<feature type="transmembrane region" description="Helical" evidence="1">
    <location>
        <begin position="45"/>
        <end position="72"/>
    </location>
</feature>
<keyword evidence="1" id="KW-1133">Transmembrane helix</keyword>
<name>A0A9X4L5S7_9STAP</name>
<dbReference type="EMBL" id="JAMBQA010000007">
    <property type="protein sequence ID" value="MDG0846920.1"/>
    <property type="molecule type" value="Genomic_DNA"/>
</dbReference>
<dbReference type="RefSeq" id="WP_081035719.1">
    <property type="nucleotide sequence ID" value="NZ_JAMBPW010000006.1"/>
</dbReference>
<organism evidence="2 3">
    <name type="scientific">Staphylococcus equorum</name>
    <dbReference type="NCBI Taxonomy" id="246432"/>
    <lineage>
        <taxon>Bacteria</taxon>
        <taxon>Bacillati</taxon>
        <taxon>Bacillota</taxon>
        <taxon>Bacilli</taxon>
        <taxon>Bacillales</taxon>
        <taxon>Staphylococcaceae</taxon>
        <taxon>Staphylococcus</taxon>
    </lineage>
</organism>
<evidence type="ECO:0000313" key="3">
    <source>
        <dbReference type="Proteomes" id="UP001152422"/>
    </source>
</evidence>
<accession>A0A9X4L5S7</accession>
<evidence type="ECO:0000313" key="2">
    <source>
        <dbReference type="EMBL" id="MDG0846920.1"/>
    </source>
</evidence>
<keyword evidence="3" id="KW-1185">Reference proteome</keyword>
<keyword evidence="1" id="KW-0472">Membrane</keyword>
<sequence length="78" mass="8976">MRLQKSLKFSLIFFVIITFLVIIFRPTDTGLNQIMTSNFIKAVSLVIKELVTTLSISLLPSIIIFLVFYFYILKPSSE</sequence>
<evidence type="ECO:0000256" key="1">
    <source>
        <dbReference type="SAM" id="Phobius"/>
    </source>
</evidence>
<reference evidence="2" key="1">
    <citation type="submission" date="2022-05" db="EMBL/GenBank/DDBJ databases">
        <title>Comparative genomics of Staphylococcus equorum isolates.</title>
        <authorList>
            <person name="Luelf R.H."/>
        </authorList>
    </citation>
    <scope>NUCLEOTIDE SEQUENCE</scope>
    <source>
        <strain evidence="2">TMW 2.2497</strain>
    </source>
</reference>
<proteinExistence type="predicted"/>
<gene>
    <name evidence="2" type="ORF">M4L89_11855</name>
</gene>